<keyword evidence="5 6" id="KW-0663">Pyridoxal phosphate</keyword>
<dbReference type="PROSITE" id="PS00600">
    <property type="entry name" value="AA_TRANSFER_CLASS_3"/>
    <property type="match status" value="1"/>
</dbReference>
<evidence type="ECO:0000256" key="3">
    <source>
        <dbReference type="ARBA" id="ARBA00022576"/>
    </source>
</evidence>
<keyword evidence="3 7" id="KW-0032">Aminotransferase</keyword>
<keyword evidence="8" id="KW-1185">Reference proteome</keyword>
<dbReference type="NCBIfam" id="NF005682">
    <property type="entry name" value="PRK07480.1"/>
    <property type="match status" value="1"/>
</dbReference>
<proteinExistence type="inferred from homology"/>
<dbReference type="Gene3D" id="3.90.1150.10">
    <property type="entry name" value="Aspartate Aminotransferase, domain 1"/>
    <property type="match status" value="1"/>
</dbReference>
<dbReference type="InterPro" id="IPR015424">
    <property type="entry name" value="PyrdxlP-dep_Trfase"/>
</dbReference>
<dbReference type="Pfam" id="PF00202">
    <property type="entry name" value="Aminotran_3"/>
    <property type="match status" value="1"/>
</dbReference>
<keyword evidence="4 7" id="KW-0808">Transferase</keyword>
<organism evidence="7 8">
    <name type="scientific">Kaistia hirudinis</name>
    <dbReference type="NCBI Taxonomy" id="1293440"/>
    <lineage>
        <taxon>Bacteria</taxon>
        <taxon>Pseudomonadati</taxon>
        <taxon>Pseudomonadota</taxon>
        <taxon>Alphaproteobacteria</taxon>
        <taxon>Hyphomicrobiales</taxon>
        <taxon>Kaistiaceae</taxon>
        <taxon>Kaistia</taxon>
    </lineage>
</organism>
<evidence type="ECO:0000256" key="1">
    <source>
        <dbReference type="ARBA" id="ARBA00001933"/>
    </source>
</evidence>
<gene>
    <name evidence="7" type="ORF">GGR25_000015</name>
</gene>
<dbReference type="InterPro" id="IPR049704">
    <property type="entry name" value="Aminotrans_3_PPA_site"/>
</dbReference>
<dbReference type="CDD" id="cd00610">
    <property type="entry name" value="OAT_like"/>
    <property type="match status" value="1"/>
</dbReference>
<dbReference type="AlphaFoldDB" id="A0A840AKI5"/>
<dbReference type="SUPFAM" id="SSF53383">
    <property type="entry name" value="PLP-dependent transferases"/>
    <property type="match status" value="1"/>
</dbReference>
<evidence type="ECO:0000313" key="7">
    <source>
        <dbReference type="EMBL" id="MBB3928996.1"/>
    </source>
</evidence>
<dbReference type="Gene3D" id="3.40.640.10">
    <property type="entry name" value="Type I PLP-dependent aspartate aminotransferase-like (Major domain)"/>
    <property type="match status" value="1"/>
</dbReference>
<dbReference type="PANTHER" id="PTHR43094">
    <property type="entry name" value="AMINOTRANSFERASE"/>
    <property type="match status" value="1"/>
</dbReference>
<name>A0A840AKI5_9HYPH</name>
<dbReference type="PANTHER" id="PTHR43094:SF1">
    <property type="entry name" value="AMINOTRANSFERASE CLASS-III"/>
    <property type="match status" value="1"/>
</dbReference>
<dbReference type="EC" id="2.6.1.-" evidence="7"/>
<reference evidence="7 8" key="1">
    <citation type="submission" date="2020-08" db="EMBL/GenBank/DDBJ databases">
        <title>Genomic Encyclopedia of Type Strains, Phase IV (KMG-IV): sequencing the most valuable type-strain genomes for metagenomic binning, comparative biology and taxonomic classification.</title>
        <authorList>
            <person name="Goeker M."/>
        </authorList>
    </citation>
    <scope>NUCLEOTIDE SEQUENCE [LARGE SCALE GENOMIC DNA]</scope>
    <source>
        <strain evidence="7 8">DSM 25966</strain>
    </source>
</reference>
<dbReference type="FunFam" id="3.40.640.10:FF:000014">
    <property type="entry name" value="Adenosylmethionine-8-amino-7-oxononanoate aminotransferase, probable"/>
    <property type="match status" value="1"/>
</dbReference>
<dbReference type="GO" id="GO:0030170">
    <property type="term" value="F:pyridoxal phosphate binding"/>
    <property type="evidence" value="ECO:0007669"/>
    <property type="project" value="InterPro"/>
</dbReference>
<comment type="cofactor">
    <cofactor evidence="1">
        <name>pyridoxal 5'-phosphate</name>
        <dbReference type="ChEBI" id="CHEBI:597326"/>
    </cofactor>
</comment>
<dbReference type="PIRSF" id="PIRSF000521">
    <property type="entry name" value="Transaminase_4ab_Lys_Orn"/>
    <property type="match status" value="1"/>
</dbReference>
<dbReference type="InterPro" id="IPR015422">
    <property type="entry name" value="PyrdxlP-dep_Trfase_small"/>
</dbReference>
<dbReference type="RefSeq" id="WP_246409110.1">
    <property type="nucleotide sequence ID" value="NZ_JACIDS010000001.1"/>
</dbReference>
<evidence type="ECO:0000256" key="2">
    <source>
        <dbReference type="ARBA" id="ARBA00008954"/>
    </source>
</evidence>
<accession>A0A840AKI5</accession>
<dbReference type="EMBL" id="JACIDS010000001">
    <property type="protein sequence ID" value="MBB3928996.1"/>
    <property type="molecule type" value="Genomic_DNA"/>
</dbReference>
<comment type="similarity">
    <text evidence="2 6">Belongs to the class-III pyridoxal-phosphate-dependent aminotransferase family.</text>
</comment>
<dbReference type="Proteomes" id="UP000553963">
    <property type="component" value="Unassembled WGS sequence"/>
</dbReference>
<evidence type="ECO:0000313" key="8">
    <source>
        <dbReference type="Proteomes" id="UP000553963"/>
    </source>
</evidence>
<dbReference type="InterPro" id="IPR015421">
    <property type="entry name" value="PyrdxlP-dep_Trfase_major"/>
</dbReference>
<evidence type="ECO:0000256" key="4">
    <source>
        <dbReference type="ARBA" id="ARBA00022679"/>
    </source>
</evidence>
<sequence length="463" mass="50655">METTMAFKELDTQSWQVLDRAHYLHPSTDHASLRQTGARVAAHAEGIYVWDTDGERLIDGLSGLGNVNIGYGRKELVDAAAAQMLELSYCQSFFKTTHRAAISLAEKLTSMLPGHLNHVFFQSSGSEANETGTRLARRYWDLLGKPEKRIFIARELAYHGSSHMAASLSGIWPMHKAGGDLPLSNVTHIKTAYQYRNGFGMDADAFGVLAASWLEDKILEIGADNIAAFVAEPAQSAGGAICPPMTYWPEIQRICKKYDILLIVDEVVMGFGRTGEWFGCYKYGIEPDIMQVGKAITSGYLPLSGTIISDRVADVLIDQGGAWDHGYTYSGHPACCAVALENIRILDEEGIVENAGKELAPYFQAKLDAFADHPLIGDIRYVGLMGGLEIVKDKASREAYAYEAHIGDFCSAEALKRGLALRANGDTMSLMPPLITTKAQMDEIFDITREALDATAKHYGVTA</sequence>
<comment type="caution">
    <text evidence="7">The sequence shown here is derived from an EMBL/GenBank/DDBJ whole genome shotgun (WGS) entry which is preliminary data.</text>
</comment>
<protein>
    <submittedName>
        <fullName evidence="7">Putrescine aminotransferase</fullName>
        <ecNumber evidence="7">2.6.1.-</ecNumber>
    </submittedName>
</protein>
<evidence type="ECO:0000256" key="5">
    <source>
        <dbReference type="ARBA" id="ARBA00022898"/>
    </source>
</evidence>
<evidence type="ECO:0000256" key="6">
    <source>
        <dbReference type="RuleBase" id="RU003560"/>
    </source>
</evidence>
<dbReference type="GO" id="GO:0008483">
    <property type="term" value="F:transaminase activity"/>
    <property type="evidence" value="ECO:0007669"/>
    <property type="project" value="UniProtKB-KW"/>
</dbReference>
<dbReference type="InterPro" id="IPR005814">
    <property type="entry name" value="Aminotrans_3"/>
</dbReference>